<reference evidence="2" key="1">
    <citation type="journal article" date="2020" name="Nature">
        <title>Giant virus diversity and host interactions through global metagenomics.</title>
        <authorList>
            <person name="Schulz F."/>
            <person name="Roux S."/>
            <person name="Paez-Espino D."/>
            <person name="Jungbluth S."/>
            <person name="Walsh D.A."/>
            <person name="Denef V.J."/>
            <person name="McMahon K.D."/>
            <person name="Konstantinidis K.T."/>
            <person name="Eloe-Fadrosh E.A."/>
            <person name="Kyrpides N.C."/>
            <person name="Woyke T."/>
        </authorList>
    </citation>
    <scope>NUCLEOTIDE SEQUENCE</scope>
    <source>
        <strain evidence="2">GVMAG-M-3300009161-34</strain>
    </source>
</reference>
<feature type="compositionally biased region" description="Basic residues" evidence="1">
    <location>
        <begin position="1"/>
        <end position="21"/>
    </location>
</feature>
<dbReference type="EMBL" id="MN738956">
    <property type="protein sequence ID" value="QHT32926.1"/>
    <property type="molecule type" value="Genomic_DNA"/>
</dbReference>
<protein>
    <recommendedName>
        <fullName evidence="3">Protein kinase domain-containing protein</fullName>
    </recommendedName>
</protein>
<evidence type="ECO:0008006" key="3">
    <source>
        <dbReference type="Google" id="ProtNLM"/>
    </source>
</evidence>
<evidence type="ECO:0000313" key="2">
    <source>
        <dbReference type="EMBL" id="QHT32926.1"/>
    </source>
</evidence>
<organism evidence="2">
    <name type="scientific">viral metagenome</name>
    <dbReference type="NCBI Taxonomy" id="1070528"/>
    <lineage>
        <taxon>unclassified sequences</taxon>
        <taxon>metagenomes</taxon>
        <taxon>organismal metagenomes</taxon>
    </lineage>
</organism>
<proteinExistence type="predicted"/>
<name>A0A6C0EUS7_9ZZZZ</name>
<sequence length="627" mass="71477">MKHISKSKNKKISKRVKRRNEVKRSISNTQSGGVKVIIGMGSPGPDKKPIERQVTTIEHFAQIVNTARNLEVISNSSLNSFVIKVHLADDREFLKSDIESQDGKKLDFLEIMDATSGKVITELIIKICILGRSANPKDYVFNGKKIEKRGVDLAEFSNEYETQRYLYSAMMSSSGNPFCPDAFGILQLQSEENIKTVFDAIMGYIHSSNEVHTILTYMIDLIKGRHHHLGLIMMDSVPGHYDLLPAFLPQQRRYNQKSFEELSEIICAINILTIYRGKIFLLDAHPNNWLCDPSLPTLSKVKAIDFGRVYRIHSEESVSRFLTNVKDNVGKYFARISCVTPKTVGTTIADFFIMLGLSRDAHAQLIHRLPLFQSQVTEASKMLVESLRELIDIFKSDAFFSKPFSELTTEERERSINMIHRLLLSLSLVDGFFNDTKFGDDEVRRSQQYESYKQLYETNLSTPDLIIGSQMLMDFRAMTGSKNRGPLSKIYEKIYNIVHNYCKDRFFPDIRGYSAFKKVERSISRQAVIKLTPHTRVAGSKIWDACKVVGDSLGRFGMETGPFLERRVMNPIFDKLVYNPTMWAAYKLKLLKTPAPPPRVFAKSSGGGGGVRRSKRKHTRKHKRANK</sequence>
<feature type="region of interest" description="Disordered" evidence="1">
    <location>
        <begin position="1"/>
        <end position="26"/>
    </location>
</feature>
<accession>A0A6C0EUS7</accession>
<evidence type="ECO:0000256" key="1">
    <source>
        <dbReference type="SAM" id="MobiDB-lite"/>
    </source>
</evidence>
<dbReference type="AlphaFoldDB" id="A0A6C0EUS7"/>
<feature type="region of interest" description="Disordered" evidence="1">
    <location>
        <begin position="599"/>
        <end position="627"/>
    </location>
</feature>
<feature type="compositionally biased region" description="Basic residues" evidence="1">
    <location>
        <begin position="612"/>
        <end position="627"/>
    </location>
</feature>